<feature type="compositionally biased region" description="Basic residues" evidence="1">
    <location>
        <begin position="97"/>
        <end position="106"/>
    </location>
</feature>
<dbReference type="AlphaFoldDB" id="A0AAD8QE00"/>
<evidence type="ECO:0000313" key="2">
    <source>
        <dbReference type="EMBL" id="KAK1600923.1"/>
    </source>
</evidence>
<reference evidence="2" key="1">
    <citation type="submission" date="2023-07" db="EMBL/GenBank/DDBJ databases">
        <title>A chromosome-level genome assembly of Lolium multiflorum.</title>
        <authorList>
            <person name="Chen Y."/>
            <person name="Copetti D."/>
            <person name="Kolliker R."/>
            <person name="Studer B."/>
        </authorList>
    </citation>
    <scope>NUCLEOTIDE SEQUENCE</scope>
    <source>
        <strain evidence="2">02402/16</strain>
        <tissue evidence="2">Leaf</tissue>
    </source>
</reference>
<dbReference type="Proteomes" id="UP001231189">
    <property type="component" value="Unassembled WGS sequence"/>
</dbReference>
<dbReference type="PROSITE" id="PS50330">
    <property type="entry name" value="UIM"/>
    <property type="match status" value="1"/>
</dbReference>
<evidence type="ECO:0000313" key="3">
    <source>
        <dbReference type="Proteomes" id="UP001231189"/>
    </source>
</evidence>
<feature type="region of interest" description="Disordered" evidence="1">
    <location>
        <begin position="88"/>
        <end position="164"/>
    </location>
</feature>
<comment type="caution">
    <text evidence="2">The sequence shown here is derived from an EMBL/GenBank/DDBJ whole genome shotgun (WGS) entry which is preliminary data.</text>
</comment>
<feature type="compositionally biased region" description="Low complexity" evidence="1">
    <location>
        <begin position="154"/>
        <end position="164"/>
    </location>
</feature>
<organism evidence="2 3">
    <name type="scientific">Lolium multiflorum</name>
    <name type="common">Italian ryegrass</name>
    <name type="synonym">Lolium perenne subsp. multiflorum</name>
    <dbReference type="NCBI Taxonomy" id="4521"/>
    <lineage>
        <taxon>Eukaryota</taxon>
        <taxon>Viridiplantae</taxon>
        <taxon>Streptophyta</taxon>
        <taxon>Embryophyta</taxon>
        <taxon>Tracheophyta</taxon>
        <taxon>Spermatophyta</taxon>
        <taxon>Magnoliopsida</taxon>
        <taxon>Liliopsida</taxon>
        <taxon>Poales</taxon>
        <taxon>Poaceae</taxon>
        <taxon>BOP clade</taxon>
        <taxon>Pooideae</taxon>
        <taxon>Poodae</taxon>
        <taxon>Poeae</taxon>
        <taxon>Poeae Chloroplast Group 2 (Poeae type)</taxon>
        <taxon>Loliodinae</taxon>
        <taxon>Loliinae</taxon>
        <taxon>Lolium</taxon>
    </lineage>
</organism>
<accession>A0AAD8QE00</accession>
<proteinExistence type="predicted"/>
<feature type="compositionally biased region" description="Basic and acidic residues" evidence="1">
    <location>
        <begin position="124"/>
        <end position="133"/>
    </location>
</feature>
<feature type="region of interest" description="Disordered" evidence="1">
    <location>
        <begin position="1"/>
        <end position="27"/>
    </location>
</feature>
<protein>
    <submittedName>
        <fullName evidence="2">Uncharacterized protein</fullName>
    </submittedName>
</protein>
<dbReference type="EMBL" id="JAUUTY010000537">
    <property type="protein sequence ID" value="KAK1600923.1"/>
    <property type="molecule type" value="Genomic_DNA"/>
</dbReference>
<sequence>MDARRRSTASPASGSKRPRSPDNVGDVWCLQGKRSAAGSRRAACRYAGAAYVPPKLVEFTAGGVVQPGSADEADERPQVRRVAREWETMPGEGGLKREHREHRWRRAPLTGEEDPDFLKAIQESLKDDAERKSGGGRGGAPSPCGPQWRRRRTCTSSTSPTRSRNPFRIAHFVCIYVDPYV</sequence>
<gene>
    <name evidence="2" type="ORF">QYE76_007842</name>
</gene>
<dbReference type="InterPro" id="IPR003903">
    <property type="entry name" value="UIM_dom"/>
</dbReference>
<name>A0AAD8QE00_LOLMU</name>
<evidence type="ECO:0000256" key="1">
    <source>
        <dbReference type="SAM" id="MobiDB-lite"/>
    </source>
</evidence>
<keyword evidence="3" id="KW-1185">Reference proteome</keyword>